<evidence type="ECO:0000256" key="4">
    <source>
        <dbReference type="ARBA" id="ARBA00023159"/>
    </source>
</evidence>
<name>H2AWD6_KAZAF</name>
<accession>H2AWD6</accession>
<comment type="function">
    <text evidence="7">Component of the Mediator complex, a coactivator involved in the regulated transcription of nearly all RNA polymerase II-dependent genes. Mediator functions as a bridge to convey information from gene-specific regulatory proteins to the basal RNA polymerase II transcription machinery. Mediator is recruited to promoters by direct interactions with regulatory proteins and serves as a scaffold for the assembly of a functional preinitiation complex with RNA polymerase II and the general transcription factors.</text>
</comment>
<dbReference type="GO" id="GO:0032968">
    <property type="term" value="P:positive regulation of transcription elongation by RNA polymerase II"/>
    <property type="evidence" value="ECO:0007669"/>
    <property type="project" value="EnsemblFungi"/>
</dbReference>
<evidence type="ECO:0000313" key="9">
    <source>
        <dbReference type="EMBL" id="CCF58686.1"/>
    </source>
</evidence>
<evidence type="ECO:0000256" key="2">
    <source>
        <dbReference type="ARBA" id="ARBA00008089"/>
    </source>
</evidence>
<comment type="subunit">
    <text evidence="7">Component of the Mediator complex.</text>
</comment>
<evidence type="ECO:0000256" key="5">
    <source>
        <dbReference type="ARBA" id="ARBA00023163"/>
    </source>
</evidence>
<dbReference type="GO" id="GO:0051123">
    <property type="term" value="P:RNA polymerase II preinitiation complex assembly"/>
    <property type="evidence" value="ECO:0007669"/>
    <property type="project" value="EnsemblFungi"/>
</dbReference>
<dbReference type="GO" id="GO:0060261">
    <property type="term" value="P:positive regulation of transcription initiation by RNA polymerase II"/>
    <property type="evidence" value="ECO:0007669"/>
    <property type="project" value="EnsemblFungi"/>
</dbReference>
<dbReference type="EMBL" id="HE650826">
    <property type="protein sequence ID" value="CCF58686.1"/>
    <property type="molecule type" value="Genomic_DNA"/>
</dbReference>
<dbReference type="GO" id="GO:0070847">
    <property type="term" value="C:core mediator complex"/>
    <property type="evidence" value="ECO:0007669"/>
    <property type="project" value="EnsemblFungi"/>
</dbReference>
<keyword evidence="10" id="KW-1185">Reference proteome</keyword>
<dbReference type="eggNOG" id="ENOG502S8AG">
    <property type="taxonomic scope" value="Eukaryota"/>
</dbReference>
<dbReference type="GO" id="GO:0016592">
    <property type="term" value="C:mediator complex"/>
    <property type="evidence" value="ECO:0007669"/>
    <property type="project" value="InterPro"/>
</dbReference>
<comment type="similarity">
    <text evidence="2 7">Belongs to the Mediator complex subunit 9 family.</text>
</comment>
<dbReference type="HOGENOM" id="CLU_143643_0_0_1"/>
<evidence type="ECO:0000256" key="6">
    <source>
        <dbReference type="ARBA" id="ARBA00023242"/>
    </source>
</evidence>
<feature type="region of interest" description="Disordered" evidence="8">
    <location>
        <begin position="129"/>
        <end position="160"/>
    </location>
</feature>
<dbReference type="Proteomes" id="UP000005220">
    <property type="component" value="Chromosome 6"/>
</dbReference>
<evidence type="ECO:0000313" key="10">
    <source>
        <dbReference type="Proteomes" id="UP000005220"/>
    </source>
</evidence>
<dbReference type="Pfam" id="PF07544">
    <property type="entry name" value="Med9"/>
    <property type="match status" value="1"/>
</dbReference>
<evidence type="ECO:0000256" key="8">
    <source>
        <dbReference type="SAM" id="MobiDB-lite"/>
    </source>
</evidence>
<proteinExistence type="inferred from homology"/>
<dbReference type="KEGG" id="kaf:KAFR_0F00890"/>
<dbReference type="STRING" id="1071382.H2AWD6"/>
<dbReference type="AlphaFoldDB" id="H2AWD6"/>
<dbReference type="GeneID" id="13884154"/>
<dbReference type="RefSeq" id="XP_003957821.1">
    <property type="nucleotide sequence ID" value="XM_003957772.1"/>
</dbReference>
<sequence length="160" mass="18349">MSLSNPDLQAIRDALLPQKVDQSSKTNITGNVATQSTTGEFIPHIFYSLHNIMKNPNQSLNQMENATGFIKHRLKNSKSLIQNNEQLINLLSYDIDYWENYLQNKENEAQIKKNLFAKLSERINNVLEDNGYEREDSPESENDDSAIPRDSTDNDIEISF</sequence>
<dbReference type="InParanoid" id="H2AWD6"/>
<gene>
    <name evidence="9" type="primary">KAFR0F00890</name>
    <name evidence="7" type="synonym">MED9</name>
    <name evidence="9" type="ORF">KAFR_0F00890</name>
</gene>
<keyword evidence="6 7" id="KW-0539">Nucleus</keyword>
<dbReference type="GO" id="GO:0000122">
    <property type="term" value="P:negative regulation of transcription by RNA polymerase II"/>
    <property type="evidence" value="ECO:0007669"/>
    <property type="project" value="EnsemblFungi"/>
</dbReference>
<evidence type="ECO:0000256" key="1">
    <source>
        <dbReference type="ARBA" id="ARBA00004123"/>
    </source>
</evidence>
<dbReference type="GO" id="GO:0003713">
    <property type="term" value="F:transcription coactivator activity"/>
    <property type="evidence" value="ECO:0007669"/>
    <property type="project" value="EnsemblFungi"/>
</dbReference>
<evidence type="ECO:0000256" key="7">
    <source>
        <dbReference type="RuleBase" id="RU364145"/>
    </source>
</evidence>
<dbReference type="OrthoDB" id="4069563at2759"/>
<dbReference type="GO" id="GO:0005829">
    <property type="term" value="C:cytosol"/>
    <property type="evidence" value="ECO:0007669"/>
    <property type="project" value="EnsemblFungi"/>
</dbReference>
<reference evidence="9 10" key="1">
    <citation type="journal article" date="2011" name="Proc. Natl. Acad. Sci. U.S.A.">
        <title>Evolutionary erosion of yeast sex chromosomes by mating-type switching accidents.</title>
        <authorList>
            <person name="Gordon J.L."/>
            <person name="Armisen D."/>
            <person name="Proux-Wera E."/>
            <person name="Oheigeartaigh S.S."/>
            <person name="Byrne K.P."/>
            <person name="Wolfe K.H."/>
        </authorList>
    </citation>
    <scope>NUCLEOTIDE SEQUENCE [LARGE SCALE GENOMIC DNA]</scope>
    <source>
        <strain evidence="10">ATCC 22294 / BCRC 22015 / CBS 2517 / CECT 1963 / NBRC 1671 / NRRL Y-8276</strain>
    </source>
</reference>
<dbReference type="GO" id="GO:0005198">
    <property type="term" value="F:structural molecule activity"/>
    <property type="evidence" value="ECO:0007669"/>
    <property type="project" value="EnsemblFungi"/>
</dbReference>
<dbReference type="FunCoup" id="H2AWD6">
    <property type="interactions" value="164"/>
</dbReference>
<evidence type="ECO:0000256" key="3">
    <source>
        <dbReference type="ARBA" id="ARBA00023015"/>
    </source>
</evidence>
<keyword evidence="4 7" id="KW-0010">Activator</keyword>
<keyword evidence="5 7" id="KW-0804">Transcription</keyword>
<comment type="subcellular location">
    <subcellularLocation>
        <location evidence="1 7">Nucleus</location>
    </subcellularLocation>
</comment>
<keyword evidence="3 7" id="KW-0805">Transcription regulation</keyword>
<dbReference type="InterPro" id="IPR011425">
    <property type="entry name" value="Med9"/>
</dbReference>
<protein>
    <recommendedName>
        <fullName evidence="7">Mediator of RNA polymerase II transcription subunit 9</fullName>
    </recommendedName>
    <alternativeName>
        <fullName evidence="7">Mediator complex subunit 9</fullName>
    </alternativeName>
</protein>
<organism evidence="9 10">
    <name type="scientific">Kazachstania africana (strain ATCC 22294 / BCRC 22015 / CBS 2517 / CECT 1963 / NBRC 1671 / NRRL Y-8276)</name>
    <name type="common">Yeast</name>
    <name type="synonym">Kluyveromyces africanus</name>
    <dbReference type="NCBI Taxonomy" id="1071382"/>
    <lineage>
        <taxon>Eukaryota</taxon>
        <taxon>Fungi</taxon>
        <taxon>Dikarya</taxon>
        <taxon>Ascomycota</taxon>
        <taxon>Saccharomycotina</taxon>
        <taxon>Saccharomycetes</taxon>
        <taxon>Saccharomycetales</taxon>
        <taxon>Saccharomycetaceae</taxon>
        <taxon>Kazachstania</taxon>
    </lineage>
</organism>